<sequence>MGALNILLDKTICSTRPLIEELTSDDEDEDLLELWIPPPLIDEPEDARRMAPDPTHYDHAGNKCSFDYIASCSTLGFKGIEKLKDIKCKPAIEPIRDLLIGGRFRQTNTSYIDQFEDRPDLLSLCSLNPSQMEAIRLSEKNYISIIQQATMASTNSTEVRHGTWKALNEGGGKEGQFGLLM</sequence>
<reference evidence="2" key="1">
    <citation type="submission" date="2022-11" db="UniProtKB">
        <authorList>
            <consortium name="WormBaseParasite"/>
        </authorList>
    </citation>
    <scope>IDENTIFICATION</scope>
</reference>
<proteinExistence type="predicted"/>
<dbReference type="Proteomes" id="UP000887565">
    <property type="component" value="Unplaced"/>
</dbReference>
<accession>A0A915J4M7</accession>
<protein>
    <submittedName>
        <fullName evidence="2">Uncharacterized protein</fullName>
    </submittedName>
</protein>
<keyword evidence="1" id="KW-1185">Reference proteome</keyword>
<evidence type="ECO:0000313" key="1">
    <source>
        <dbReference type="Proteomes" id="UP000887565"/>
    </source>
</evidence>
<name>A0A915J4M7_ROMCU</name>
<dbReference type="AlphaFoldDB" id="A0A915J4M7"/>
<organism evidence="1 2">
    <name type="scientific">Romanomermis culicivorax</name>
    <name type="common">Nematode worm</name>
    <dbReference type="NCBI Taxonomy" id="13658"/>
    <lineage>
        <taxon>Eukaryota</taxon>
        <taxon>Metazoa</taxon>
        <taxon>Ecdysozoa</taxon>
        <taxon>Nematoda</taxon>
        <taxon>Enoplea</taxon>
        <taxon>Dorylaimia</taxon>
        <taxon>Mermithida</taxon>
        <taxon>Mermithoidea</taxon>
        <taxon>Mermithidae</taxon>
        <taxon>Romanomermis</taxon>
    </lineage>
</organism>
<dbReference type="WBParaSite" id="nRc.2.0.1.t21376-RA">
    <property type="protein sequence ID" value="nRc.2.0.1.t21376-RA"/>
    <property type="gene ID" value="nRc.2.0.1.g21376"/>
</dbReference>
<evidence type="ECO:0000313" key="2">
    <source>
        <dbReference type="WBParaSite" id="nRc.2.0.1.t21376-RA"/>
    </source>
</evidence>